<comment type="caution">
    <text evidence="2">The sequence shown here is derived from an EMBL/GenBank/DDBJ whole genome shotgun (WGS) entry which is preliminary data.</text>
</comment>
<gene>
    <name evidence="2" type="ORF">Q765_04315</name>
</gene>
<dbReference type="EMBL" id="JRLX01000003">
    <property type="protein sequence ID" value="KGO87724.1"/>
    <property type="molecule type" value="Genomic_DNA"/>
</dbReference>
<dbReference type="eggNOG" id="COG2350">
    <property type="taxonomic scope" value="Bacteria"/>
</dbReference>
<keyword evidence="3" id="KW-1185">Reference proteome</keyword>
<dbReference type="InterPro" id="IPR046232">
    <property type="entry name" value="DUF6265"/>
</dbReference>
<reference evidence="2 3" key="1">
    <citation type="submission" date="2013-09" db="EMBL/GenBank/DDBJ databases">
        <authorList>
            <person name="Zeng Z."/>
            <person name="Chen C."/>
        </authorList>
    </citation>
    <scope>NUCLEOTIDE SEQUENCE [LARGE SCALE GENOMIC DNA]</scope>
    <source>
        <strain evidence="2 3">WB 3.3-2</strain>
    </source>
</reference>
<name>A0A0A2M645_9FLAO</name>
<dbReference type="Pfam" id="PF19780">
    <property type="entry name" value="DUF6265"/>
    <property type="match status" value="1"/>
</dbReference>
<organism evidence="2 3">
    <name type="scientific">Flavobacterium rivuli WB 3.3-2 = DSM 21788</name>
    <dbReference type="NCBI Taxonomy" id="1121895"/>
    <lineage>
        <taxon>Bacteria</taxon>
        <taxon>Pseudomonadati</taxon>
        <taxon>Bacteroidota</taxon>
        <taxon>Flavobacteriia</taxon>
        <taxon>Flavobacteriales</taxon>
        <taxon>Flavobacteriaceae</taxon>
        <taxon>Flavobacterium</taxon>
    </lineage>
</organism>
<dbReference type="AlphaFoldDB" id="A0A0A2M645"/>
<dbReference type="OrthoDB" id="5382295at2"/>
<dbReference type="STRING" id="1121895.GCA_000378485_01657"/>
<dbReference type="Proteomes" id="UP000030152">
    <property type="component" value="Unassembled WGS sequence"/>
</dbReference>
<feature type="domain" description="DUF6265" evidence="1">
    <location>
        <begin position="47"/>
        <end position="156"/>
    </location>
</feature>
<proteinExistence type="predicted"/>
<protein>
    <recommendedName>
        <fullName evidence="1">DUF6265 domain-containing protein</fullName>
    </recommendedName>
</protein>
<evidence type="ECO:0000313" key="3">
    <source>
        <dbReference type="Proteomes" id="UP000030152"/>
    </source>
</evidence>
<dbReference type="PROSITE" id="PS51257">
    <property type="entry name" value="PROKAR_LIPOPROTEIN"/>
    <property type="match status" value="1"/>
</dbReference>
<sequence>MKTKTLLTAITLTAFFTSCRNNDTPTKVPLSDDVKTTQRYDKIKEFAWLEGTWENLTKDGLYTEKWTKVNDSVFTAKSTVTKDKDTLFYETVVLDQKGDSLHYIVTTPKQNDAKPVSFTLKSFTANTYVFENKKHDFPQRITYTKITNDSLMAEISGTQNGKPAVEQFPMKRKK</sequence>
<evidence type="ECO:0000313" key="2">
    <source>
        <dbReference type="EMBL" id="KGO87724.1"/>
    </source>
</evidence>
<evidence type="ECO:0000259" key="1">
    <source>
        <dbReference type="Pfam" id="PF19780"/>
    </source>
</evidence>
<accession>A0A0A2M645</accession>
<dbReference type="RefSeq" id="WP_035642050.1">
    <property type="nucleotide sequence ID" value="NZ_JRLX01000003.1"/>
</dbReference>